<feature type="domain" description="SH3" evidence="9">
    <location>
        <begin position="9"/>
        <end position="70"/>
    </location>
</feature>
<dbReference type="PROSITE" id="PS51651">
    <property type="entry name" value="DOCKER"/>
    <property type="match status" value="1"/>
</dbReference>
<name>A0A6J8F113_MYTCO</name>
<dbReference type="InterPro" id="IPR026791">
    <property type="entry name" value="DOCK"/>
</dbReference>
<dbReference type="GO" id="GO:0005737">
    <property type="term" value="C:cytoplasm"/>
    <property type="evidence" value="ECO:0007669"/>
    <property type="project" value="UniProtKB-SubCell"/>
</dbReference>
<sequence length="1855" mass="214824">MTKWVKFDSKSKHGIAVCNFKVDRVGFLKLFIGDVVLICEEGDEWYRGQLSKDKTKKGIFPKKFVHLKEIGINKTGSLDLSGRITTLELPLIQEITTVLREWHNIWKQLFVERRPELMSVQDMMQELIDQRRKIMSRKLTAEELRDIQQRIATKIDLGNALLGLDLVVRDELGSVLDPDITSTIQLFRQHEEAAERIKSEQIDKTKDELTSINWPQTFNIYVMLRNFVCRIGEDADLLMSLYDAKLGKFISENYVVKWGKEGVPKDIDNLNNFKVVFTDLGIKDRQREKVFLVIQVVRVGVMDPNDVNDKKQTKCLRRPFGVAATEITDILQGLKEVNEDMQVFIPFQQPSGEEFMESLIKKVVSAKEINHKGQGLWVSLKIMMGDLKQAREEHPHLVTMATAVSRKMGFPEVIMPGDVRNDIYVTIKQGEFTRGSKTADKNVEVTVLVCNKQGEPLKDVISYGCGNDMTNDYRSLVFYHEDKPKWFETIKIAISTEEEFKGLHLKFLFKHRSSSESKDRSERPFAMSFIKLLNQKNGTTLNDTDHNLLVYKIEKKDDKQAPYLDLPCTRDDLEEQGIHKDSKVPLFSGPFTLSQRDSFQINTFVCSTKLTHNVDILGLLKWQELLNELDPSALRLHLDKLMHVDGEEIVKFLQDLLDSLFRILIENTISDTYDSQVFECLVHIIGLISDRKYHQFRPVLDAYITDTFSFPSAYQKLTTLLREYVDRATEVNQKYLVKAMKSLEYLFKFIVKSRSLFTLLEEGKGKVAFEQTMKHLLHAISGMMLHTSDNTLLAQLRYLHTSDNTLLAQGSALKYMCSAIKDIAQVFDLVELSRLMVEFINNVPKERLTKQKLKCIDDLVHSDLFKFPECRRILLSMILSHTKSLMEEKKEELEDCILVLSDIMDVMYSKDFGSHEEDIEEIIRMNLRTIIQAAIILERKSKVATSCVAVLLSVLRQMTDRHYKMYVEEFSYTIDLRDFLMEILILFRVLVENTVFPPDWVEMIMLQNSIILRALRFFAHTIYEKFSTDFEEQLWSCFFHCAISFLTQRALQLETFTPSKRTKIISRYKDMRREAGFEIRHMWFHLGQNKQYFIPGLVGPILEMTLIPEQELRKATIPIFFDMMSFEFNEIDSTTGKIKGNFSQVENELIMKLDALVEGGCGDEEYKEMIYVILSQLCKGHSAMMESGVRFVNTIKELLQRLLEYRKIIQNEIKEHRMSCIVSLLNFYHDIERQEMYIRYLYKLCDLHLECENYTEAAYTIMLHVNLLQWSDEPLPPMLQCNWHLEAQTQRQLKEMLYYDIVGYFDKGKMWEKGIQLCKELAQLYEQELFDYERLSVILRRQADLYSHIISKLRPDPEYFRVGYFGRGFPSYLQNKVFIYRGKDYERLPDFNARMQTLFPNAELMRSLQPPSEETKESDKEYLQINSVSPVFDLHVRFGEKHVSERIQQYFTKNEVSKFQYSRKMEDSGGDVTSLWLERTFLTTSYEFPGILCWFPVIHVTTYQVSPLENAFDTLDTTNKKINKEVEHHISEPTANVQNLSMLLQGVIDASVNGGISNYKIFYNDDYGESSEDRKLVRKLKDSTRHQLVLLREALNIFKRKAPEDLRPFSAHLEQKYEEMCVQIKQEYSLKAPDNTSVNTLKRYKSMSAVSLSRVSEAFYSSQSTNESNYATPVIRTPASRTPSVFVKADRSNSISPNKGAKVSNLFKRTSFAASDQSSEGGSSNRNSLEQPIELTEQMDPWKNIPITPRRPLRPDANDRRQTRPGSNQFAPSTLSYLNNSGSNSSLIDNNSDTESSDEPPPLPDKCADSTTTNETPQMPNRQIGHRKSKPIPPLPNEGGSPPPVPKKSSTPNCK</sequence>
<dbReference type="Pfam" id="PF20421">
    <property type="entry name" value="DHR-2_Lobe_C"/>
    <property type="match status" value="1"/>
</dbReference>
<dbReference type="InterPro" id="IPR046770">
    <property type="entry name" value="DOCKER_Lobe_B"/>
</dbReference>
<evidence type="ECO:0000256" key="3">
    <source>
        <dbReference type="ARBA" id="ARBA00022490"/>
    </source>
</evidence>
<keyword evidence="5" id="KW-0344">Guanine-nucleotide releasing factor</keyword>
<evidence type="ECO:0000313" key="13">
    <source>
        <dbReference type="Proteomes" id="UP000507470"/>
    </source>
</evidence>
<dbReference type="EMBL" id="CACVKT020010428">
    <property type="protein sequence ID" value="CAC5426400.1"/>
    <property type="molecule type" value="Genomic_DNA"/>
</dbReference>
<evidence type="ECO:0000256" key="5">
    <source>
        <dbReference type="ARBA" id="ARBA00022658"/>
    </source>
</evidence>
<organism evidence="12 13">
    <name type="scientific">Mytilus coruscus</name>
    <name type="common">Sea mussel</name>
    <dbReference type="NCBI Taxonomy" id="42192"/>
    <lineage>
        <taxon>Eukaryota</taxon>
        <taxon>Metazoa</taxon>
        <taxon>Spiralia</taxon>
        <taxon>Lophotrochozoa</taxon>
        <taxon>Mollusca</taxon>
        <taxon>Bivalvia</taxon>
        <taxon>Autobranchia</taxon>
        <taxon>Pteriomorphia</taxon>
        <taxon>Mytilida</taxon>
        <taxon>Mytiloidea</taxon>
        <taxon>Mytilidae</taxon>
        <taxon>Mytilinae</taxon>
        <taxon>Mytilus</taxon>
    </lineage>
</organism>
<dbReference type="GO" id="GO:0005886">
    <property type="term" value="C:plasma membrane"/>
    <property type="evidence" value="ECO:0007669"/>
    <property type="project" value="TreeGrafter"/>
</dbReference>
<comment type="subcellular location">
    <subcellularLocation>
        <location evidence="1">Cytoplasm</location>
    </subcellularLocation>
</comment>
<dbReference type="GO" id="GO:0005085">
    <property type="term" value="F:guanyl-nucleotide exchange factor activity"/>
    <property type="evidence" value="ECO:0007669"/>
    <property type="project" value="UniProtKB-KW"/>
</dbReference>
<dbReference type="GO" id="GO:0031267">
    <property type="term" value="F:small GTPase binding"/>
    <property type="evidence" value="ECO:0007669"/>
    <property type="project" value="TreeGrafter"/>
</dbReference>
<evidence type="ECO:0000256" key="8">
    <source>
        <dbReference type="SAM" id="MobiDB-lite"/>
    </source>
</evidence>
<dbReference type="Gene3D" id="1.20.58.740">
    <property type="match status" value="1"/>
</dbReference>
<dbReference type="InterPro" id="IPR042455">
    <property type="entry name" value="DOCK_N_sub1"/>
</dbReference>
<dbReference type="GO" id="GO:0016477">
    <property type="term" value="P:cell migration"/>
    <property type="evidence" value="ECO:0007669"/>
    <property type="project" value="TreeGrafter"/>
</dbReference>
<dbReference type="PANTHER" id="PTHR45653:SF10">
    <property type="entry name" value="MYOBLAST CITY, ISOFORM B"/>
    <property type="match status" value="1"/>
</dbReference>
<dbReference type="PROSITE" id="PS51650">
    <property type="entry name" value="C2_DOCK"/>
    <property type="match status" value="1"/>
</dbReference>
<evidence type="ECO:0000259" key="11">
    <source>
        <dbReference type="PROSITE" id="PS51651"/>
    </source>
</evidence>
<evidence type="ECO:0000259" key="10">
    <source>
        <dbReference type="PROSITE" id="PS51650"/>
    </source>
</evidence>
<dbReference type="Gene3D" id="1.25.40.410">
    <property type="match status" value="1"/>
</dbReference>
<keyword evidence="3" id="KW-0963">Cytoplasm</keyword>
<comment type="similarity">
    <text evidence="7">Belongs to the DOCK family.</text>
</comment>
<keyword evidence="2 6" id="KW-0728">SH3 domain</keyword>
<evidence type="ECO:0000256" key="7">
    <source>
        <dbReference type="PROSITE-ProRule" id="PRU00983"/>
    </source>
</evidence>
<dbReference type="Pfam" id="PF16172">
    <property type="entry name" value="DOCK_N"/>
    <property type="match status" value="1"/>
</dbReference>
<dbReference type="GO" id="GO:0007520">
    <property type="term" value="P:myoblast fusion"/>
    <property type="evidence" value="ECO:0007669"/>
    <property type="project" value="TreeGrafter"/>
</dbReference>
<dbReference type="InterPro" id="IPR056372">
    <property type="entry name" value="TPR_DOCK"/>
</dbReference>
<evidence type="ECO:0000256" key="4">
    <source>
        <dbReference type="ARBA" id="ARBA00022553"/>
    </source>
</evidence>
<dbReference type="SUPFAM" id="SSF48371">
    <property type="entry name" value="ARM repeat"/>
    <property type="match status" value="1"/>
</dbReference>
<feature type="compositionally biased region" description="Basic and acidic residues" evidence="8">
    <location>
        <begin position="1753"/>
        <end position="1762"/>
    </location>
</feature>
<dbReference type="Proteomes" id="UP000507470">
    <property type="component" value="Unassembled WGS sequence"/>
</dbReference>
<gene>
    <name evidence="12" type="ORF">MCOR_58110</name>
</gene>
<dbReference type="Pfam" id="PF14429">
    <property type="entry name" value="DOCK-C2"/>
    <property type="match status" value="1"/>
</dbReference>
<feature type="compositionally biased region" description="Pro residues" evidence="8">
    <location>
        <begin position="1831"/>
        <end position="1846"/>
    </location>
</feature>
<dbReference type="InterPro" id="IPR001452">
    <property type="entry name" value="SH3_domain"/>
</dbReference>
<dbReference type="SMART" id="SM00326">
    <property type="entry name" value="SH3"/>
    <property type="match status" value="1"/>
</dbReference>
<feature type="domain" description="C2 DOCK-type" evidence="10">
    <location>
        <begin position="420"/>
        <end position="606"/>
    </location>
</feature>
<evidence type="ECO:0000256" key="1">
    <source>
        <dbReference type="ARBA" id="ARBA00004496"/>
    </source>
</evidence>
<dbReference type="InterPro" id="IPR016024">
    <property type="entry name" value="ARM-type_fold"/>
</dbReference>
<keyword evidence="13" id="KW-1185">Reference proteome</keyword>
<dbReference type="Pfam" id="PF06920">
    <property type="entry name" value="DHR-2_Lobe_A"/>
    <property type="match status" value="1"/>
</dbReference>
<dbReference type="InterPro" id="IPR032376">
    <property type="entry name" value="DOCK_N"/>
</dbReference>
<dbReference type="FunFam" id="1.25.40.410:FF:000003">
    <property type="entry name" value="Dedicator of cytokinesis protein 4"/>
    <property type="match status" value="1"/>
</dbReference>
<dbReference type="GO" id="GO:0007264">
    <property type="term" value="P:small GTPase-mediated signal transduction"/>
    <property type="evidence" value="ECO:0007669"/>
    <property type="project" value="InterPro"/>
</dbReference>
<dbReference type="InterPro" id="IPR043162">
    <property type="entry name" value="DOCK_C_lobe_C"/>
</dbReference>
<dbReference type="InterPro" id="IPR035892">
    <property type="entry name" value="C2_domain_sf"/>
</dbReference>
<evidence type="ECO:0000256" key="6">
    <source>
        <dbReference type="PROSITE-ProRule" id="PRU00192"/>
    </source>
</evidence>
<dbReference type="SUPFAM" id="SSF50044">
    <property type="entry name" value="SH3-domain"/>
    <property type="match status" value="1"/>
</dbReference>
<dbReference type="PANTHER" id="PTHR45653">
    <property type="entry name" value="DEDICATOR OF CYTOKINESIS"/>
    <property type="match status" value="1"/>
</dbReference>
<dbReference type="InterPro" id="IPR043161">
    <property type="entry name" value="DOCK_C_lobe_A"/>
</dbReference>
<feature type="compositionally biased region" description="Polar residues" evidence="8">
    <location>
        <begin position="1809"/>
        <end position="1821"/>
    </location>
</feature>
<dbReference type="InterPro" id="IPR027007">
    <property type="entry name" value="C2_DOCK-type_domain"/>
</dbReference>
<dbReference type="Pfam" id="PF20422">
    <property type="entry name" value="DHR-2_Lobe_B"/>
    <property type="match status" value="1"/>
</dbReference>
<evidence type="ECO:0000259" key="9">
    <source>
        <dbReference type="PROSITE" id="PS50002"/>
    </source>
</evidence>
<evidence type="ECO:0000256" key="2">
    <source>
        <dbReference type="ARBA" id="ARBA00022443"/>
    </source>
</evidence>
<dbReference type="InterPro" id="IPR036028">
    <property type="entry name" value="SH3-like_dom_sf"/>
</dbReference>
<feature type="region of interest" description="Disordered" evidence="8">
    <location>
        <begin position="1736"/>
        <end position="1855"/>
    </location>
</feature>
<keyword evidence="4" id="KW-0597">Phosphoprotein</keyword>
<dbReference type="OrthoDB" id="18896at2759"/>
<proteinExistence type="inferred from homology"/>
<evidence type="ECO:0000313" key="12">
    <source>
        <dbReference type="EMBL" id="CAC5426400.1"/>
    </source>
</evidence>
<feature type="domain" description="DOCKER" evidence="11">
    <location>
        <begin position="1228"/>
        <end position="1633"/>
    </location>
</feature>
<dbReference type="PROSITE" id="PS50002">
    <property type="entry name" value="SH3"/>
    <property type="match status" value="1"/>
</dbReference>
<protein>
    <submittedName>
        <fullName evidence="12">DOCK1</fullName>
    </submittedName>
</protein>
<dbReference type="Gene3D" id="1.20.1270.350">
    <property type="entry name" value="Dedicator of cytokinesis N-terminal subdomain"/>
    <property type="match status" value="1"/>
</dbReference>
<dbReference type="InterPro" id="IPR027357">
    <property type="entry name" value="DOCKER_dom"/>
</dbReference>
<dbReference type="Gene3D" id="2.30.30.40">
    <property type="entry name" value="SH3 Domains"/>
    <property type="match status" value="1"/>
</dbReference>
<feature type="compositionally biased region" description="Low complexity" evidence="8">
    <location>
        <begin position="1773"/>
        <end position="1791"/>
    </location>
</feature>
<dbReference type="Pfam" id="PF23554">
    <property type="entry name" value="TPR_DOCK"/>
    <property type="match status" value="1"/>
</dbReference>
<reference evidence="12 13" key="1">
    <citation type="submission" date="2020-06" db="EMBL/GenBank/DDBJ databases">
        <authorList>
            <person name="Li R."/>
            <person name="Bekaert M."/>
        </authorList>
    </citation>
    <scope>NUCLEOTIDE SEQUENCE [LARGE SCALE GENOMIC DNA]</scope>
    <source>
        <strain evidence="13">wild</strain>
    </source>
</reference>
<dbReference type="InterPro" id="IPR046773">
    <property type="entry name" value="DOCKER_Lobe_C"/>
</dbReference>
<accession>A0A6J8F113</accession>
<dbReference type="Gene3D" id="2.60.40.150">
    <property type="entry name" value="C2 domain"/>
    <property type="match status" value="1"/>
</dbReference>
<dbReference type="InterPro" id="IPR046769">
    <property type="entry name" value="DOCKER_Lobe_A"/>
</dbReference>